<dbReference type="Gene3D" id="3.40.390.10">
    <property type="entry name" value="Collagenase (Catalytic Domain)"/>
    <property type="match status" value="1"/>
</dbReference>
<keyword evidence="5" id="KW-0677">Repeat</keyword>
<dbReference type="GO" id="GO:0032991">
    <property type="term" value="C:protein-containing complex"/>
    <property type="evidence" value="ECO:0007669"/>
    <property type="project" value="TreeGrafter"/>
</dbReference>
<dbReference type="PROSITE" id="PS01186">
    <property type="entry name" value="EGF_2"/>
    <property type="match status" value="2"/>
</dbReference>
<feature type="domain" description="EGF-like" evidence="15">
    <location>
        <begin position="1903"/>
        <end position="1943"/>
    </location>
</feature>
<feature type="disulfide bond" evidence="11">
    <location>
        <begin position="1242"/>
        <end position="1251"/>
    </location>
</feature>
<feature type="domain" description="EGF-like" evidence="15">
    <location>
        <begin position="1455"/>
        <end position="1494"/>
    </location>
</feature>
<feature type="compositionally biased region" description="Basic residues" evidence="13">
    <location>
        <begin position="206"/>
        <end position="217"/>
    </location>
</feature>
<evidence type="ECO:0000256" key="10">
    <source>
        <dbReference type="PIRSR" id="PIRSR613273-3"/>
    </source>
</evidence>
<feature type="disulfide bond" evidence="11">
    <location>
        <begin position="1005"/>
        <end position="1014"/>
    </location>
</feature>
<keyword evidence="6 10" id="KW-1015">Disulfide bond</keyword>
<dbReference type="OrthoDB" id="5953235at2759"/>
<dbReference type="InterPro" id="IPR002870">
    <property type="entry name" value="Peptidase_M12B_N"/>
</dbReference>
<feature type="domain" description="EGF-like" evidence="15">
    <location>
        <begin position="1171"/>
        <end position="1211"/>
    </location>
</feature>
<dbReference type="SUPFAM" id="SSF57196">
    <property type="entry name" value="EGF/Laminin"/>
    <property type="match status" value="13"/>
</dbReference>
<keyword evidence="9 12" id="KW-0862">Zinc</keyword>
<dbReference type="Gene3D" id="2.60.120.830">
    <property type="match status" value="1"/>
</dbReference>
<feature type="domain" description="EGF-like" evidence="15">
    <location>
        <begin position="1821"/>
        <end position="1860"/>
    </location>
</feature>
<dbReference type="GO" id="GO:0030198">
    <property type="term" value="P:extracellular matrix organization"/>
    <property type="evidence" value="ECO:0007669"/>
    <property type="project" value="InterPro"/>
</dbReference>
<dbReference type="InterPro" id="IPR000884">
    <property type="entry name" value="TSP1_rpt"/>
</dbReference>
<feature type="active site" evidence="8 12">
    <location>
        <position position="358"/>
    </location>
</feature>
<feature type="disulfide bond" evidence="10">
    <location>
        <begin position="445"/>
        <end position="468"/>
    </location>
</feature>
<dbReference type="FunFam" id="2.10.25.10:FF:000012">
    <property type="entry name" value="Delta-like protein"/>
    <property type="match status" value="2"/>
</dbReference>
<feature type="disulfide bond" evidence="10">
    <location>
        <begin position="521"/>
        <end position="559"/>
    </location>
</feature>
<keyword evidence="4 14" id="KW-0732">Signal</keyword>
<dbReference type="SMART" id="SM00209">
    <property type="entry name" value="TSP1"/>
    <property type="match status" value="4"/>
</dbReference>
<comment type="caution">
    <text evidence="11">Lacks conserved residue(s) required for the propagation of feature annotation.</text>
</comment>
<dbReference type="GO" id="GO:0007157">
    <property type="term" value="P:heterophilic cell-cell adhesion via plasma membrane cell adhesion molecules"/>
    <property type="evidence" value="ECO:0007669"/>
    <property type="project" value="TreeGrafter"/>
</dbReference>
<protein>
    <submittedName>
        <fullName evidence="17">Metalloendopeptidase</fullName>
    </submittedName>
</protein>
<proteinExistence type="predicted"/>
<dbReference type="Pfam" id="PF01562">
    <property type="entry name" value="Pep_M12B_propep"/>
    <property type="match status" value="1"/>
</dbReference>
<feature type="disulfide bond" evidence="11">
    <location>
        <begin position="1567"/>
        <end position="1576"/>
    </location>
</feature>
<feature type="domain" description="EGF-like" evidence="15">
    <location>
        <begin position="1130"/>
        <end position="1169"/>
    </location>
</feature>
<feature type="chain" id="PRO_5040876745" evidence="14">
    <location>
        <begin position="22"/>
        <end position="2010"/>
    </location>
</feature>
<feature type="disulfide bond" evidence="11">
    <location>
        <begin position="1484"/>
        <end position="1493"/>
    </location>
</feature>
<feature type="disulfide bond" evidence="11">
    <location>
        <begin position="1525"/>
        <end position="1534"/>
    </location>
</feature>
<dbReference type="Pfam" id="PF01421">
    <property type="entry name" value="Reprolysin"/>
    <property type="match status" value="1"/>
</dbReference>
<dbReference type="GO" id="GO:0005576">
    <property type="term" value="C:extracellular region"/>
    <property type="evidence" value="ECO:0007669"/>
    <property type="project" value="UniProtKB-SubCell"/>
</dbReference>
<feature type="disulfide bond" evidence="10">
    <location>
        <begin position="488"/>
        <end position="499"/>
    </location>
</feature>
<feature type="disulfide bond" evidence="11">
    <location>
        <begin position="1077"/>
        <end position="1086"/>
    </location>
</feature>
<dbReference type="SUPFAM" id="SSF82895">
    <property type="entry name" value="TSP-1 type 1 repeat"/>
    <property type="match status" value="4"/>
</dbReference>
<dbReference type="Gene3D" id="3.40.1620.60">
    <property type="match status" value="1"/>
</dbReference>
<dbReference type="SMART" id="SM00179">
    <property type="entry name" value="EGF_CA"/>
    <property type="match status" value="8"/>
</dbReference>
<evidence type="ECO:0000259" key="15">
    <source>
        <dbReference type="PROSITE" id="PS50026"/>
    </source>
</evidence>
<feature type="domain" description="EGF-like" evidence="15">
    <location>
        <begin position="978"/>
        <end position="1015"/>
    </location>
</feature>
<dbReference type="PROSITE" id="PS50092">
    <property type="entry name" value="TSP1"/>
    <property type="match status" value="4"/>
</dbReference>
<dbReference type="InterPro" id="IPR024079">
    <property type="entry name" value="MetalloPept_cat_dom_sf"/>
</dbReference>
<keyword evidence="18" id="KW-1185">Reference proteome</keyword>
<keyword evidence="3 11" id="KW-0245">EGF-like domain</keyword>
<feature type="disulfide bond" evidence="10">
    <location>
        <begin position="463"/>
        <end position="494"/>
    </location>
</feature>
<feature type="domain" description="EGF-like" evidence="15">
    <location>
        <begin position="1862"/>
        <end position="1901"/>
    </location>
</feature>
<dbReference type="PROSITE" id="PS50215">
    <property type="entry name" value="ADAM_MEPRO"/>
    <property type="match status" value="1"/>
</dbReference>
<feature type="binding site" evidence="9">
    <location>
        <position position="413"/>
    </location>
    <ligand>
        <name>Ca(2+)</name>
        <dbReference type="ChEBI" id="CHEBI:29108"/>
        <label>1</label>
    </ligand>
</feature>
<feature type="binding site" evidence="9">
    <location>
        <position position="227"/>
    </location>
    <ligand>
        <name>Ca(2+)</name>
        <dbReference type="ChEBI" id="CHEBI:29108"/>
        <label>1</label>
    </ligand>
</feature>
<dbReference type="SMART" id="SM00181">
    <property type="entry name" value="EGF"/>
    <property type="match status" value="14"/>
</dbReference>
<keyword evidence="7" id="KW-0325">Glycoprotein</keyword>
<feature type="domain" description="EGF-like" evidence="15">
    <location>
        <begin position="1579"/>
        <end position="1618"/>
    </location>
</feature>
<evidence type="ECO:0000256" key="13">
    <source>
        <dbReference type="SAM" id="MobiDB-lite"/>
    </source>
</evidence>
<dbReference type="InterPro" id="IPR001881">
    <property type="entry name" value="EGF-like_Ca-bd_dom"/>
</dbReference>
<evidence type="ECO:0000256" key="1">
    <source>
        <dbReference type="ARBA" id="ARBA00004613"/>
    </source>
</evidence>
<feature type="domain" description="EGF-like" evidence="15">
    <location>
        <begin position="1048"/>
        <end position="1087"/>
    </location>
</feature>
<feature type="binding site" evidence="9">
    <location>
        <position position="313"/>
    </location>
    <ligand>
        <name>Ca(2+)</name>
        <dbReference type="ChEBI" id="CHEBI:29108"/>
        <label>1</label>
    </ligand>
</feature>
<dbReference type="Pfam" id="PF00090">
    <property type="entry name" value="TSP_1"/>
    <property type="match status" value="1"/>
</dbReference>
<feature type="disulfide bond" evidence="11">
    <location>
        <begin position="1933"/>
        <end position="1942"/>
    </location>
</feature>
<evidence type="ECO:0000256" key="9">
    <source>
        <dbReference type="PIRSR" id="PIRSR613273-2"/>
    </source>
</evidence>
<feature type="disulfide bond" evidence="11">
    <location>
        <begin position="1098"/>
        <end position="1115"/>
    </location>
</feature>
<feature type="binding site" evidence="9">
    <location>
        <position position="416"/>
    </location>
    <ligand>
        <name>Ca(2+)</name>
        <dbReference type="ChEBI" id="CHEBI:29108"/>
        <label>2</label>
    </ligand>
</feature>
<dbReference type="GO" id="GO:0006508">
    <property type="term" value="P:proteolysis"/>
    <property type="evidence" value="ECO:0007669"/>
    <property type="project" value="InterPro"/>
</dbReference>
<feature type="binding site" evidence="9 12">
    <location>
        <position position="357"/>
    </location>
    <ligand>
        <name>Zn(2+)</name>
        <dbReference type="ChEBI" id="CHEBI:29105"/>
        <note>catalytic</note>
    </ligand>
</feature>
<dbReference type="PANTHER" id="PTHR24049">
    <property type="entry name" value="CRUMBS FAMILY MEMBER"/>
    <property type="match status" value="1"/>
</dbReference>
<keyword evidence="2" id="KW-0964">Secreted</keyword>
<dbReference type="PRINTS" id="PR01857">
    <property type="entry name" value="ADAMTSFAMILY"/>
</dbReference>
<dbReference type="SUPFAM" id="SSF55486">
    <property type="entry name" value="Metalloproteases ('zincins'), catalytic domain"/>
    <property type="match status" value="1"/>
</dbReference>
<feature type="disulfide bond" evidence="11">
    <location>
        <begin position="1891"/>
        <end position="1900"/>
    </location>
</feature>
<dbReference type="Pfam" id="PF19030">
    <property type="entry name" value="TSP1_ADAMTS"/>
    <property type="match status" value="3"/>
</dbReference>
<feature type="domain" description="EGF-like" evidence="15">
    <location>
        <begin position="1089"/>
        <end position="1128"/>
    </location>
</feature>
<evidence type="ECO:0000256" key="14">
    <source>
        <dbReference type="SAM" id="SignalP"/>
    </source>
</evidence>
<feature type="disulfide bond" evidence="10">
    <location>
        <begin position="525"/>
        <end position="564"/>
    </location>
</feature>
<dbReference type="GO" id="GO:0005509">
    <property type="term" value="F:calcium ion binding"/>
    <property type="evidence" value="ECO:0007669"/>
    <property type="project" value="InterPro"/>
</dbReference>
<evidence type="ECO:0000256" key="12">
    <source>
        <dbReference type="PROSITE-ProRule" id="PRU00276"/>
    </source>
</evidence>
<accession>A0A9W9YII1</accession>
<feature type="binding site" evidence="9">
    <location>
        <position position="416"/>
    </location>
    <ligand>
        <name>Ca(2+)</name>
        <dbReference type="ChEBI" id="CHEBI:29108"/>
        <label>1</label>
    </ligand>
</feature>
<dbReference type="CDD" id="cd00054">
    <property type="entry name" value="EGF_CA"/>
    <property type="match status" value="8"/>
</dbReference>
<feature type="signal peptide" evidence="14">
    <location>
        <begin position="1"/>
        <end position="21"/>
    </location>
</feature>
<evidence type="ECO:0000313" key="17">
    <source>
        <dbReference type="EMBL" id="KAJ7351834.1"/>
    </source>
</evidence>
<feature type="binding site" evidence="9 12">
    <location>
        <position position="361"/>
    </location>
    <ligand>
        <name>Zn(2+)</name>
        <dbReference type="ChEBI" id="CHEBI:29105"/>
        <note>catalytic</note>
    </ligand>
</feature>
<feature type="domain" description="EGF-like" evidence="15">
    <location>
        <begin position="1017"/>
        <end position="1046"/>
    </location>
</feature>
<feature type="disulfide bond" evidence="11">
    <location>
        <begin position="1850"/>
        <end position="1859"/>
    </location>
</feature>
<feature type="disulfide bond" evidence="10">
    <location>
        <begin position="456"/>
        <end position="475"/>
    </location>
</feature>
<feature type="disulfide bond" evidence="11">
    <location>
        <begin position="1608"/>
        <end position="1617"/>
    </location>
</feature>
<dbReference type="Gene3D" id="2.10.25.10">
    <property type="entry name" value="Laminin"/>
    <property type="match status" value="14"/>
</dbReference>
<evidence type="ECO:0000256" key="3">
    <source>
        <dbReference type="ARBA" id="ARBA00022536"/>
    </source>
</evidence>
<feature type="disulfide bond" evidence="10">
    <location>
        <begin position="536"/>
        <end position="548"/>
    </location>
</feature>
<sequence>MAAMYTWKLFLVLWFIQEATTRSGKISQVLHHKMTKRELLNIFGTDDLSQVPEYDITELYPSQEEIKLHRQKRSNDDHLKTKFYKMKVFDEELPMKLSLNQKLMSPDMRVEIKRSDGTTDYHPVPKNTFYLGKVTSDPESIVAVNNAEGMHGMIQRSGETLYIQPLPSHLAAHVAHRQMGQPHIVVKSSSKRYPDNIKTNSFYSSRAKRSPSKRKSRSAGSPNKYLEVAMVTDEITSKKYGEFKVSTVLLTIGNIVAGMFQDVSLGEIKVTYVIKRITVLNATELGLNSLSTHTILERIKDWIKNNTHSDHVDVTSYVSSLIPSGGRGDFKEMCKSALGTINVNTDVGLQSAGIIAHETGHNFGLNHDGDENQCQGGTYIMAGVLPSGTNAMRWSTCSKEEIQAFLSSSNSMCLDDEPSEALPTPSPDVDLSRLPGEIMGGDMQCKSHFGNAYRHCIHQLSNCGSLSCTSDGWSCISRHTPAADGTTCGPRNWCIKGKCDDNGRARIDGGWSTWSANYTPCTHSCGGGVQHRTRTCTKPAPKYGGKSCEGPNIGQWRTCNFMPCLTETISYRQRRCIETDSSYVAYYYKKDPCRLHCRLGNQLAVFGIVPDGTRATKSGPDVCINGNPEVVGCDHLLHSRQKRDRCGICGGKADSCIDESASFTEKIANVGDSGLIKELPPGTIYARFVKRTGNTYNVIGIQDVYEKYLMNVPYVYSTTIEYAGATIIYKHPNMKYKDVLEINGPTTETLKVVLRRIHEETQGVDYNIKRPLLPGESVLADLSYDWMIMTDWSVCPVTCGGGVQTREVRCVLTKDNSVVSDEACDVQTKPLRSKECNTQACAPKWLVTEWTPCSKTCGQGTRTRSIICQQKVSSTETVVVLDSACSAETKPVISSDSEYCNVILCPAEWFVNSDWTMCSTTCEPGIMTRQVICQQTDEKGTTSTVPDVACAYRPSKPSTKLPCHVNISCPAGGSIQGTIDICSPENPCKNGGTCNGNSVESPCLCQTGFTGCYCQVKINPCDSNPCENQATCTPDIHSSLAGYTCQEPIYPCDSSPCYNDGTCVNDDLDVLKYRCQCSPWITGPNCEVLTNACESQPCHNDGYCSSSVDPSQYKCACVSAWFTGKNCEVQIFPCDNKPCLNGGTCSNDPQDISKYNCQCPNWFTGNRCQDTQTICDVANPCKNGGTCKSSSDNPAEYTCECGDWFTGNDCKVRIFPCDAKPCVNSGTCTNDEQDVSLYHCACTGQYSGKNCQVPPYSKIACFNTGISFLPDVLRDFGDLVNGDKFQEAKEALSACAELAFGKNYKFFALGYNGKCRSGANARDEYHNKTSTSDTNCPNGVGINKRIVVYTFELLPIRIPLGCFKEKKSSYRLLNIMFASFRNSYDPLDPQATIVKCAHVARDMDYEYFAVQNLGECRTDLNIADNYDTYGVAECEGGVGGAFVNSVYRLRPAFTGSNACDTAPCKNGGTCVVHFNDAARYYCQCGDWFIGNNCEVQIYPCDSNPCQNGATCQNDANDISKYKCQCKDWFTGTNCEVAQTICDTDNPCLNDGGCSSDTSSPAQYTCDCGDWFKGTNCQVQLFPCDNNPCVNGATCSNDDQDVSLYHCRCTDGYSGKNCQVPPYSKIACFNTGISFLPDVLRDFGDLVNGDKSQEAKEALSACAELAFGKSYKFFALGYNGKCRSGANARDEYHNKTSTSDTNCPNGVGINKRIVVYTFELLPIRIPLGCFKEKQSSYRLLNIMFASFRNSYDPLDPQATVVKCAHVARDMDYEYFAVQNLGECRTDLNIADNYDTYGVAECEGGVGGAFVNSVYRLRPAFTGPNACDTAPCKNGGTCVVHFNDAARYYCQCGDWFIGNNCEVQVYPCDSNPCQNGATCKNDANDISKYKCQCKDWFTGTNCEVAQTICDTDNPCLNDGGCSSDTSSPAQYTCDCGDWFKGTNCQVQLFPCDNNPCVNGATCSNDDQDVSLYHCHCTDGYSGKTAKFLLTVKSPALIPESVSYPMYSVTLEI</sequence>
<name>A0A9W9YII1_9CNID</name>
<dbReference type="EMBL" id="MU827354">
    <property type="protein sequence ID" value="KAJ7351834.1"/>
    <property type="molecule type" value="Genomic_DNA"/>
</dbReference>
<dbReference type="SMART" id="SM00608">
    <property type="entry name" value="ACR"/>
    <property type="match status" value="1"/>
</dbReference>
<feature type="region of interest" description="Disordered" evidence="13">
    <location>
        <begin position="197"/>
        <end position="221"/>
    </location>
</feature>
<evidence type="ECO:0000256" key="8">
    <source>
        <dbReference type="PIRSR" id="PIRSR613273-1"/>
    </source>
</evidence>
<feature type="binding site" evidence="9">
    <location>
        <position position="227"/>
    </location>
    <ligand>
        <name>Ca(2+)</name>
        <dbReference type="ChEBI" id="CHEBI:29108"/>
        <label>2</label>
    </ligand>
</feature>
<feature type="domain" description="Peptidase M12B" evidence="16">
    <location>
        <begin position="224"/>
        <end position="418"/>
    </location>
</feature>
<dbReference type="Gene3D" id="2.20.100.10">
    <property type="entry name" value="Thrombospondin type-1 (TSP1) repeat"/>
    <property type="match status" value="4"/>
</dbReference>
<dbReference type="InterPro" id="IPR036383">
    <property type="entry name" value="TSP1_rpt_sf"/>
</dbReference>
<reference evidence="17" key="1">
    <citation type="submission" date="2023-01" db="EMBL/GenBank/DDBJ databases">
        <title>Genome assembly of the deep-sea coral Lophelia pertusa.</title>
        <authorList>
            <person name="Herrera S."/>
            <person name="Cordes E."/>
        </authorList>
    </citation>
    <scope>NUCLEOTIDE SEQUENCE</scope>
    <source>
        <strain evidence="17">USNM1676648</strain>
        <tissue evidence="17">Polyp</tissue>
    </source>
</reference>
<dbReference type="GO" id="GO:0045197">
    <property type="term" value="P:establishment or maintenance of epithelial cell apical/basal polarity"/>
    <property type="evidence" value="ECO:0007669"/>
    <property type="project" value="TreeGrafter"/>
</dbReference>
<comment type="subcellular location">
    <subcellularLocation>
        <location evidence="1">Secreted</location>
    </subcellularLocation>
</comment>
<evidence type="ECO:0000256" key="7">
    <source>
        <dbReference type="ARBA" id="ARBA00023180"/>
    </source>
</evidence>
<evidence type="ECO:0000256" key="6">
    <source>
        <dbReference type="ARBA" id="ARBA00023157"/>
    </source>
</evidence>
<gene>
    <name evidence="17" type="primary">ADAMTS10</name>
    <name evidence="17" type="ORF">OS493_035317</name>
</gene>
<dbReference type="PANTHER" id="PTHR24049:SF22">
    <property type="entry name" value="DROSOPHILA CRUMBS HOMOLOG"/>
    <property type="match status" value="1"/>
</dbReference>
<evidence type="ECO:0000256" key="2">
    <source>
        <dbReference type="ARBA" id="ARBA00022525"/>
    </source>
</evidence>
<organism evidence="17 18">
    <name type="scientific">Desmophyllum pertusum</name>
    <dbReference type="NCBI Taxonomy" id="174260"/>
    <lineage>
        <taxon>Eukaryota</taxon>
        <taxon>Metazoa</taxon>
        <taxon>Cnidaria</taxon>
        <taxon>Anthozoa</taxon>
        <taxon>Hexacorallia</taxon>
        <taxon>Scleractinia</taxon>
        <taxon>Caryophylliina</taxon>
        <taxon>Caryophylliidae</taxon>
        <taxon>Desmophyllum</taxon>
    </lineage>
</organism>
<evidence type="ECO:0000256" key="4">
    <source>
        <dbReference type="ARBA" id="ARBA00022729"/>
    </source>
</evidence>
<dbReference type="InterPro" id="IPR000742">
    <property type="entry name" value="EGF"/>
</dbReference>
<dbReference type="InterPro" id="IPR013273">
    <property type="entry name" value="ADAMTS/ADAMTS-like"/>
</dbReference>
<dbReference type="FunFam" id="2.20.100.10:FF:000005">
    <property type="entry name" value="ADAM metallopeptidase with thrombospondin type 1 motif 9"/>
    <property type="match status" value="1"/>
</dbReference>
<feature type="domain" description="EGF-like" evidence="15">
    <location>
        <begin position="1537"/>
        <end position="1577"/>
    </location>
</feature>
<feature type="domain" description="EGF-like" evidence="15">
    <location>
        <begin position="1496"/>
        <end position="1535"/>
    </location>
</feature>
<dbReference type="Proteomes" id="UP001163046">
    <property type="component" value="Unassembled WGS sequence"/>
</dbReference>
<dbReference type="PROSITE" id="PS00022">
    <property type="entry name" value="EGF_1"/>
    <property type="match status" value="11"/>
</dbReference>
<keyword evidence="9 12" id="KW-0479">Metal-binding</keyword>
<feature type="disulfide bond" evidence="10">
    <location>
        <begin position="334"/>
        <end position="413"/>
    </location>
</feature>
<evidence type="ECO:0000256" key="11">
    <source>
        <dbReference type="PROSITE-ProRule" id="PRU00076"/>
    </source>
</evidence>
<evidence type="ECO:0000313" key="18">
    <source>
        <dbReference type="Proteomes" id="UP001163046"/>
    </source>
</evidence>
<comment type="cofactor">
    <cofactor evidence="9">
        <name>Zn(2+)</name>
        <dbReference type="ChEBI" id="CHEBI:29105"/>
    </cofactor>
    <text evidence="9">Binds 1 zinc ion per subunit.</text>
</comment>
<evidence type="ECO:0000256" key="5">
    <source>
        <dbReference type="ARBA" id="ARBA00022737"/>
    </source>
</evidence>
<feature type="disulfide bond" evidence="11">
    <location>
        <begin position="1201"/>
        <end position="1210"/>
    </location>
</feature>
<dbReference type="InterPro" id="IPR051022">
    <property type="entry name" value="Notch_Cell-Fate_Det"/>
</dbReference>
<comment type="caution">
    <text evidence="17">The sequence shown here is derived from an EMBL/GenBank/DDBJ whole genome shotgun (WGS) entry which is preliminary data.</text>
</comment>
<feature type="domain" description="EGF-like" evidence="15">
    <location>
        <begin position="1213"/>
        <end position="1252"/>
    </location>
</feature>
<keyword evidence="9" id="KW-0106">Calcium</keyword>
<dbReference type="GO" id="GO:0004222">
    <property type="term" value="F:metalloendopeptidase activity"/>
    <property type="evidence" value="ECO:0007669"/>
    <property type="project" value="InterPro"/>
</dbReference>
<feature type="disulfide bond" evidence="11">
    <location>
        <begin position="1159"/>
        <end position="1168"/>
    </location>
</feature>
<dbReference type="InterPro" id="IPR001590">
    <property type="entry name" value="Peptidase_M12B"/>
</dbReference>
<feature type="binding site" evidence="9 12">
    <location>
        <position position="367"/>
    </location>
    <ligand>
        <name>Zn(2+)</name>
        <dbReference type="ChEBI" id="CHEBI:29105"/>
        <note>catalytic</note>
    </ligand>
</feature>
<dbReference type="GO" id="GO:0005886">
    <property type="term" value="C:plasma membrane"/>
    <property type="evidence" value="ECO:0007669"/>
    <property type="project" value="TreeGrafter"/>
</dbReference>
<evidence type="ECO:0000259" key="16">
    <source>
        <dbReference type="PROSITE" id="PS50215"/>
    </source>
</evidence>
<dbReference type="PROSITE" id="PS50026">
    <property type="entry name" value="EGF_3"/>
    <property type="match status" value="15"/>
</dbReference>
<feature type="disulfide bond" evidence="10">
    <location>
        <begin position="374"/>
        <end position="397"/>
    </location>
</feature>
<dbReference type="FunFam" id="2.20.100.10:FF:000001">
    <property type="entry name" value="semaphorin-5A isoform X1"/>
    <property type="match status" value="1"/>
</dbReference>
<dbReference type="InterPro" id="IPR006586">
    <property type="entry name" value="ADAM_Cys-rich"/>
</dbReference>
<feature type="domain" description="EGF-like" evidence="15">
    <location>
        <begin position="1945"/>
        <end position="1984"/>
    </location>
</feature>